<dbReference type="InterPro" id="IPR050671">
    <property type="entry name" value="CD300_family_receptors"/>
</dbReference>
<feature type="signal peptide" evidence="4">
    <location>
        <begin position="1"/>
        <end position="17"/>
    </location>
</feature>
<evidence type="ECO:0000313" key="7">
    <source>
        <dbReference type="Proteomes" id="UP000826234"/>
    </source>
</evidence>
<dbReference type="InterPro" id="IPR003599">
    <property type="entry name" value="Ig_sub"/>
</dbReference>
<evidence type="ECO:0000256" key="1">
    <source>
        <dbReference type="ARBA" id="ARBA00004370"/>
    </source>
</evidence>
<keyword evidence="4" id="KW-0732">Signal</keyword>
<dbReference type="SUPFAM" id="SSF48726">
    <property type="entry name" value="Immunoglobulin"/>
    <property type="match status" value="1"/>
</dbReference>
<reference evidence="6 7" key="1">
    <citation type="journal article" date="2022" name="Gigascience">
        <title>A chromosome-level genome assembly and annotation of the desert horned lizard, Phrynosoma platyrhinos, provides insight into chromosomal rearrangements among reptiles.</title>
        <authorList>
            <person name="Koochekian N."/>
            <person name="Ascanio A."/>
            <person name="Farleigh K."/>
            <person name="Card D.C."/>
            <person name="Schield D.R."/>
            <person name="Castoe T.A."/>
            <person name="Jezkova T."/>
        </authorList>
    </citation>
    <scope>NUCLEOTIDE SEQUENCE [LARGE SCALE GENOMIC DNA]</scope>
    <source>
        <strain evidence="6">NK-2021</strain>
    </source>
</reference>
<keyword evidence="3" id="KW-0472">Membrane</keyword>
<evidence type="ECO:0000256" key="3">
    <source>
        <dbReference type="ARBA" id="ARBA00023136"/>
    </source>
</evidence>
<dbReference type="SMART" id="SM00409">
    <property type="entry name" value="IG"/>
    <property type="match status" value="1"/>
</dbReference>
<name>A0ABQ7TIL3_PHRPL</name>
<protein>
    <recommendedName>
        <fullName evidence="5">Ig-like domain-containing protein</fullName>
    </recommendedName>
</protein>
<gene>
    <name evidence="6" type="ORF">JD844_011530</name>
</gene>
<dbReference type="InterPro" id="IPR013783">
    <property type="entry name" value="Ig-like_fold"/>
</dbReference>
<sequence>MKLFFGLIWTLSQVCWALEGPQSVSACLGGSVSLQCKYRRGDEESIKFWCKEESPHFCSSSHLVRTTGSEAEVMMNKTSIKDSHALHKFRVTMKNLTDADAGPYLCGIERRDFDISHQVEVIITPGTL</sequence>
<evidence type="ECO:0000259" key="5">
    <source>
        <dbReference type="PROSITE" id="PS50835"/>
    </source>
</evidence>
<proteinExistence type="predicted"/>
<keyword evidence="2" id="KW-0812">Transmembrane</keyword>
<dbReference type="Pfam" id="PF07686">
    <property type="entry name" value="V-set"/>
    <property type="match status" value="1"/>
</dbReference>
<dbReference type="Gene3D" id="2.60.40.10">
    <property type="entry name" value="Immunoglobulins"/>
    <property type="match status" value="1"/>
</dbReference>
<dbReference type="Proteomes" id="UP000826234">
    <property type="component" value="Unassembled WGS sequence"/>
</dbReference>
<dbReference type="InterPro" id="IPR036179">
    <property type="entry name" value="Ig-like_dom_sf"/>
</dbReference>
<dbReference type="PANTHER" id="PTHR11860:SF87">
    <property type="entry name" value="CMRF35-LIKE MOLECULE 8"/>
    <property type="match status" value="1"/>
</dbReference>
<dbReference type="InterPro" id="IPR013106">
    <property type="entry name" value="Ig_V-set"/>
</dbReference>
<comment type="caution">
    <text evidence="6">The sequence shown here is derived from an EMBL/GenBank/DDBJ whole genome shotgun (WGS) entry which is preliminary data.</text>
</comment>
<organism evidence="6 7">
    <name type="scientific">Phrynosoma platyrhinos</name>
    <name type="common">Desert horned lizard</name>
    <dbReference type="NCBI Taxonomy" id="52577"/>
    <lineage>
        <taxon>Eukaryota</taxon>
        <taxon>Metazoa</taxon>
        <taxon>Chordata</taxon>
        <taxon>Craniata</taxon>
        <taxon>Vertebrata</taxon>
        <taxon>Euteleostomi</taxon>
        <taxon>Lepidosauria</taxon>
        <taxon>Squamata</taxon>
        <taxon>Bifurcata</taxon>
        <taxon>Unidentata</taxon>
        <taxon>Episquamata</taxon>
        <taxon>Toxicofera</taxon>
        <taxon>Iguania</taxon>
        <taxon>Phrynosomatidae</taxon>
        <taxon>Phrynosomatinae</taxon>
        <taxon>Phrynosoma</taxon>
    </lineage>
</organism>
<dbReference type="EMBL" id="JAIPUX010000439">
    <property type="protein sequence ID" value="KAH0629458.1"/>
    <property type="molecule type" value="Genomic_DNA"/>
</dbReference>
<dbReference type="PANTHER" id="PTHR11860">
    <property type="entry name" value="POLYMERIC-IMMUNOGLOBULIN RECEPTOR"/>
    <property type="match status" value="1"/>
</dbReference>
<dbReference type="PROSITE" id="PS50835">
    <property type="entry name" value="IG_LIKE"/>
    <property type="match status" value="1"/>
</dbReference>
<comment type="subcellular location">
    <subcellularLocation>
        <location evidence="1">Membrane</location>
    </subcellularLocation>
</comment>
<evidence type="ECO:0000256" key="4">
    <source>
        <dbReference type="SAM" id="SignalP"/>
    </source>
</evidence>
<keyword evidence="7" id="KW-1185">Reference proteome</keyword>
<evidence type="ECO:0000256" key="2">
    <source>
        <dbReference type="ARBA" id="ARBA00022692"/>
    </source>
</evidence>
<evidence type="ECO:0000313" key="6">
    <source>
        <dbReference type="EMBL" id="KAH0629458.1"/>
    </source>
</evidence>
<accession>A0ABQ7TIL3</accession>
<feature type="chain" id="PRO_5046851302" description="Ig-like domain-containing protein" evidence="4">
    <location>
        <begin position="18"/>
        <end position="128"/>
    </location>
</feature>
<dbReference type="InterPro" id="IPR007110">
    <property type="entry name" value="Ig-like_dom"/>
</dbReference>
<feature type="domain" description="Ig-like" evidence="5">
    <location>
        <begin position="29"/>
        <end position="116"/>
    </location>
</feature>